<dbReference type="AlphaFoldDB" id="A0A327KQ59"/>
<evidence type="ECO:0000313" key="2">
    <source>
        <dbReference type="Proteomes" id="UP000249130"/>
    </source>
</evidence>
<proteinExistence type="predicted"/>
<protein>
    <recommendedName>
        <fullName evidence="3">Flagellar basal-body protein FlbY</fullName>
    </recommendedName>
</protein>
<comment type="caution">
    <text evidence="1">The sequence shown here is derived from an EMBL/GenBank/DDBJ whole genome shotgun (WGS) entry which is preliminary data.</text>
</comment>
<dbReference type="RefSeq" id="WP_111421456.1">
    <property type="nucleotide sequence ID" value="NZ_NPEX01000228.1"/>
</dbReference>
<reference evidence="1 2" key="1">
    <citation type="submission" date="2017-07" db="EMBL/GenBank/DDBJ databases">
        <title>Draft Genome Sequences of Select Purple Nonsulfur Bacteria.</title>
        <authorList>
            <person name="Lasarre B."/>
            <person name="Mckinlay J.B."/>
        </authorList>
    </citation>
    <scope>NUCLEOTIDE SEQUENCE [LARGE SCALE GENOMIC DNA]</scope>
    <source>
        <strain evidence="1 2">DSM 5909</strain>
    </source>
</reference>
<dbReference type="EMBL" id="NPEX01000228">
    <property type="protein sequence ID" value="RAI40551.1"/>
    <property type="molecule type" value="Genomic_DNA"/>
</dbReference>
<sequence length="154" mass="16762">MPTLSLESGAPVSNADLSVTKVVGLIDELIAVVEEENRNLARGMPASLSNSTARKTALAEDVERWAMHVHRHDLGGVADRAMRERLVEQVRRLNTVMDENVTRLRQAIAASQRRVDAIMQAVRTDLASRAPYGHNGQIAGPRTASGWCGKGIRA</sequence>
<evidence type="ECO:0000313" key="1">
    <source>
        <dbReference type="EMBL" id="RAI40551.1"/>
    </source>
</evidence>
<gene>
    <name evidence="1" type="ORF">CH341_23555</name>
</gene>
<dbReference type="OrthoDB" id="7676871at2"/>
<keyword evidence="2" id="KW-1185">Reference proteome</keyword>
<name>A0A327KQ59_9BRAD</name>
<organism evidence="1 2">
    <name type="scientific">Rhodoplanes roseus</name>
    <dbReference type="NCBI Taxonomy" id="29409"/>
    <lineage>
        <taxon>Bacteria</taxon>
        <taxon>Pseudomonadati</taxon>
        <taxon>Pseudomonadota</taxon>
        <taxon>Alphaproteobacteria</taxon>
        <taxon>Hyphomicrobiales</taxon>
        <taxon>Nitrobacteraceae</taxon>
        <taxon>Rhodoplanes</taxon>
    </lineage>
</organism>
<evidence type="ECO:0008006" key="3">
    <source>
        <dbReference type="Google" id="ProtNLM"/>
    </source>
</evidence>
<dbReference type="Proteomes" id="UP000249130">
    <property type="component" value="Unassembled WGS sequence"/>
</dbReference>
<accession>A0A327KQ59</accession>